<dbReference type="AlphaFoldDB" id="A0A058ZTF6"/>
<dbReference type="GO" id="GO:0010088">
    <property type="term" value="P:phloem development"/>
    <property type="evidence" value="ECO:0007669"/>
    <property type="project" value="InterPro"/>
</dbReference>
<feature type="domain" description="Sieve element occlusion C-terminal" evidence="1">
    <location>
        <begin position="15"/>
        <end position="180"/>
    </location>
</feature>
<evidence type="ECO:0000313" key="2">
    <source>
        <dbReference type="EMBL" id="KAK2632608.1"/>
    </source>
</evidence>
<reference evidence="3" key="1">
    <citation type="submission" date="2013-07" db="EMBL/GenBank/DDBJ databases">
        <title>The genome of Eucalyptus grandis.</title>
        <authorList>
            <person name="Schmutz J."/>
            <person name="Hayes R."/>
            <person name="Myburg A."/>
            <person name="Tuskan G."/>
            <person name="Grattapaglia D."/>
            <person name="Rokhsar D.S."/>
        </authorList>
    </citation>
    <scope>NUCLEOTIDE SEQUENCE</scope>
    <source>
        <tissue evidence="3">Leaf extractions</tissue>
    </source>
</reference>
<dbReference type="PANTHER" id="PTHR33232">
    <property type="entry name" value="PROTEIN SIEVE ELEMENT OCCLUSION B-LIKE"/>
    <property type="match status" value="1"/>
</dbReference>
<reference evidence="2" key="2">
    <citation type="journal article" date="2014" name="Nature">
        <title>The genome of Eucalyptus grandis.</title>
        <authorList>
            <person name="Myburg A.A."/>
            <person name="Grattapaglia D."/>
            <person name="Tuskan G.A."/>
            <person name="Hellsten U."/>
            <person name="Hayes R.D."/>
            <person name="Grimwood J."/>
            <person name="Jenkins J."/>
            <person name="Lindquist E."/>
            <person name="Tice H."/>
            <person name="Bauer D."/>
            <person name="Goodstein D.M."/>
            <person name="Dubchak I."/>
            <person name="Poliakov A."/>
            <person name="Mizrachi E."/>
            <person name="Kullan A.R."/>
            <person name="Hussey S.G."/>
            <person name="Pinard D."/>
            <person name="van der Merwe K."/>
            <person name="Singh P."/>
            <person name="van Jaarsveld I."/>
            <person name="Silva-Junior O.B."/>
            <person name="Togawa R.C."/>
            <person name="Pappas M.R."/>
            <person name="Faria D.A."/>
            <person name="Sansaloni C.P."/>
            <person name="Petroli C.D."/>
            <person name="Yang X."/>
            <person name="Ranjan P."/>
            <person name="Tschaplinski T.J."/>
            <person name="Ye C.Y."/>
            <person name="Li T."/>
            <person name="Sterck L."/>
            <person name="Vanneste K."/>
            <person name="Murat F."/>
            <person name="Soler M."/>
            <person name="Clemente H.S."/>
            <person name="Saidi N."/>
            <person name="Cassan-Wang H."/>
            <person name="Dunand C."/>
            <person name="Hefer C.A."/>
            <person name="Bornberg-Bauer E."/>
            <person name="Kersting A.R."/>
            <person name="Vining K."/>
            <person name="Amarasinghe V."/>
            <person name="Ranik M."/>
            <person name="Naithani S."/>
            <person name="Elser J."/>
            <person name="Boyd A.E."/>
            <person name="Liston A."/>
            <person name="Spatafora J.W."/>
            <person name="Dharmwardhana P."/>
            <person name="Raja R."/>
            <person name="Sullivan C."/>
            <person name="Romanel E."/>
            <person name="Alves-Ferreira M."/>
            <person name="Kulheim C."/>
            <person name="Foley W."/>
            <person name="Carocha V."/>
            <person name="Paiva J."/>
            <person name="Kudrna D."/>
            <person name="Brommonschenkel S.H."/>
            <person name="Pasquali G."/>
            <person name="Byrne M."/>
            <person name="Rigault P."/>
            <person name="Tibbits J."/>
            <person name="Spokevicius A."/>
            <person name="Jones R.C."/>
            <person name="Steane D.A."/>
            <person name="Vaillancourt R.E."/>
            <person name="Potts B.M."/>
            <person name="Joubert F."/>
            <person name="Barry K."/>
            <person name="Pappas G.J."/>
            <person name="Strauss S.H."/>
            <person name="Jaiswal P."/>
            <person name="Grima-Pettenati J."/>
            <person name="Salse J."/>
            <person name="Van de Peer Y."/>
            <person name="Rokhsar D.S."/>
            <person name="Schmutz J."/>
        </authorList>
    </citation>
    <scope>NUCLEOTIDE SEQUENCE</scope>
    <source>
        <tissue evidence="2">Leaf extractions</tissue>
    </source>
</reference>
<keyword evidence="4" id="KW-1185">Reference proteome</keyword>
<evidence type="ECO:0000313" key="4">
    <source>
        <dbReference type="Proteomes" id="UP000030711"/>
    </source>
</evidence>
<proteinExistence type="predicted"/>
<reference evidence="2" key="3">
    <citation type="submission" date="2023-04" db="EMBL/GenBank/DDBJ databases">
        <title>WGS assembly of Eucalyptus grandis.</title>
        <authorList>
            <person name="Myburg A."/>
            <person name="Grattapaglia D."/>
            <person name="Tuskan G."/>
            <person name="Hellsten U."/>
            <person name="Hayes R."/>
            <person name="Grimwood J."/>
            <person name="Jenkins J."/>
            <person name="Lindquist E."/>
            <person name="Tice H."/>
            <person name="Bauer D."/>
            <person name="Goodstein D."/>
            <person name="Dubchak I."/>
            <person name="Poliakov A."/>
            <person name="Mizrachi E."/>
            <person name="Kullan A."/>
            <person name="Hussey S."/>
            <person name="Pinard D."/>
            <person name="Van D."/>
            <person name="Singh P."/>
            <person name="Van J."/>
            <person name="Silva-Junior O."/>
            <person name="Togawa R."/>
            <person name="Pappas M."/>
            <person name="Faria D."/>
            <person name="Sansaloni C."/>
            <person name="Petroli C."/>
            <person name="Yang X."/>
            <person name="Ranjan P."/>
            <person name="Tschaplinski T."/>
            <person name="Ye C."/>
            <person name="Li T."/>
            <person name="Sterck L."/>
            <person name="Vanneste K."/>
            <person name="Murat F."/>
            <person name="Soler M."/>
            <person name="Clemente H."/>
            <person name="Saidi N."/>
            <person name="Cassan-Wang H."/>
            <person name="Dunand C."/>
            <person name="Hefer C."/>
            <person name="Bornberg-Bauer E."/>
            <person name="Kersting A."/>
            <person name="Vining K."/>
            <person name="Amarasinghe V."/>
            <person name="Ranik M."/>
            <person name="Naithani S."/>
            <person name="Elser J."/>
            <person name="Boyd A."/>
            <person name="Liston A."/>
            <person name="Spatafora J."/>
            <person name="Dharmwardhana P."/>
            <person name="Raja R."/>
            <person name="Sullivan C."/>
            <person name="Romanel E."/>
            <person name="Alves-Ferreira M."/>
            <person name="Kulheim C."/>
            <person name="Foley W."/>
            <person name="Carocha V."/>
            <person name="Paiva J."/>
            <person name="Kudrna D."/>
            <person name="Brommonschenkel S."/>
            <person name="Pasquali G."/>
            <person name="Byrne M."/>
            <person name="Rigault P."/>
            <person name="Tibbits J."/>
            <person name="Spokevicius A."/>
            <person name="Jones R."/>
            <person name="Steane D."/>
            <person name="Vaillancourt R."/>
            <person name="Potts B."/>
            <person name="Joubert F."/>
            <person name="Barry K."/>
            <person name="Pappas G."/>
            <person name="Strauss S."/>
            <person name="Jaiswal P."/>
            <person name="Grima-Pettenati J."/>
            <person name="Salse J."/>
            <person name="Van D."/>
            <person name="Rokhsar D."/>
            <person name="Schmutz J."/>
        </authorList>
    </citation>
    <scope>NUCLEOTIDE SEQUENCE</scope>
    <source>
        <tissue evidence="2">Leaf extractions</tissue>
    </source>
</reference>
<dbReference type="EMBL" id="MU848417">
    <property type="protein sequence ID" value="KAK2632608.1"/>
    <property type="molecule type" value="Genomic_DNA"/>
</dbReference>
<reference evidence="2" key="4">
    <citation type="submission" date="2023-07" db="EMBL/GenBank/DDBJ databases">
        <authorList>
            <person name="Myburg A.A."/>
            <person name="Grattapaglia D."/>
            <person name="Tuskan G.A."/>
            <person name="Hellsten U."/>
            <person name="Hayes R.D."/>
            <person name="Grimwood J."/>
            <person name="Jenkins J."/>
            <person name="Lindquist E."/>
            <person name="Tice H."/>
            <person name="Bauer D."/>
            <person name="Goodstein D.M."/>
            <person name="Dubchak I."/>
            <person name="Poliakov A."/>
            <person name="Mizrachi E."/>
            <person name="Kullan A.R."/>
            <person name="Hussey S.G."/>
            <person name="Pinard D."/>
            <person name="Van D.M."/>
            <person name="Singh P."/>
            <person name="Van J.I."/>
            <person name="Silva-Junior O.B."/>
            <person name="Togawa R.C."/>
            <person name="Pappas M.R."/>
            <person name="Faria D.A."/>
            <person name="Sansaloni C.P."/>
            <person name="Petroli C.D."/>
            <person name="Yang X."/>
            <person name="Ranjan P."/>
            <person name="Tschaplinski T.J."/>
            <person name="Ye C.Y."/>
            <person name="Li T."/>
            <person name="Sterck L."/>
            <person name="Vanneste K."/>
            <person name="Murat F."/>
            <person name="Soler M."/>
            <person name="Clemente H.S."/>
            <person name="Saidi N."/>
            <person name="Cassan-Wang H."/>
            <person name="Dunand C."/>
            <person name="Hefer C.A."/>
            <person name="Bornberg-Bauer E."/>
            <person name="Kersting A.R."/>
            <person name="Vining K."/>
            <person name="Amarasinghe V."/>
            <person name="Ranik M."/>
            <person name="Naithani S."/>
            <person name="Elser J."/>
            <person name="Boyd A.E."/>
            <person name="Liston A."/>
            <person name="Spatafora J.W."/>
            <person name="Dharmwardhana P."/>
            <person name="Raja R."/>
            <person name="Sullivan C."/>
            <person name="Romanel E."/>
            <person name="Alves-Ferreira M."/>
            <person name="Kulheim C."/>
            <person name="Foley W."/>
            <person name="Carocha V."/>
            <person name="Paiva J."/>
            <person name="Kudrna D."/>
            <person name="Brommonschenkel S.H."/>
            <person name="Pasquali G."/>
            <person name="Byrne M."/>
            <person name="Rigault P."/>
            <person name="Tibbits J."/>
            <person name="Spokevicius A."/>
            <person name="Jones R.C."/>
            <person name="Steane D.A."/>
            <person name="Vaillancourt R.E."/>
            <person name="Potts B.M."/>
            <person name="Joubert F."/>
            <person name="Barry K."/>
            <person name="Pappas G.J."/>
            <person name="Strauss S.H."/>
            <person name="Jaiswal P."/>
            <person name="Grima-Pettenati J."/>
            <person name="Salse J."/>
            <person name="Van D.P."/>
            <person name="Rokhsar D.S."/>
            <person name="Schmutz J."/>
        </authorList>
    </citation>
    <scope>NUCLEOTIDE SEQUENCE</scope>
    <source>
        <tissue evidence="2">Leaf extractions</tissue>
    </source>
</reference>
<dbReference type="eggNOG" id="ENOG502SM3H">
    <property type="taxonomic scope" value="Eukaryota"/>
</dbReference>
<sequence>MDQALFFSAKSKAEEEVRLGSYICLFGGEDLEWIRKLTATAKEVAKTAGIVLGMVYVGKSNSKERVRRTAATITSEKLSYCWNDPRFFWLFWARLESMLHSKVHLGNSIENDPLLPRIQTILNFGLSDEGWAVFCQGVGPDMVEAEGNIVLENLEEFDKWKDDANQKGFVNALRDHLIQKRLMRLFDEIHLDNLTMLKHLIYAEDDIQPLVDDMELLDHIYRESRARPENQFEIVWLPIVDIAPKSAAWDMTHQQIFETLQSIMPWYTVHHPSILEPAVIKYIREEWRFSKSIIIVALDPQGRLASPNALHMIRIWGTLAFPFTKEREEALWREESWTLKLIIGGLIDGTIKEWVTQGSSICLFGSEDLEWIRKFTATAKQAAKTDGITLEMVYVGKSDSKERVQRIAAMITSEKLSYCWNDPTFFWLFWARLESILHSKAHHGITRNDPVIDEIMKIRTYDKTAQGWAILCQGAGMEMGTARSDIALLDSMGVFHAPT</sequence>
<protein>
    <recommendedName>
        <fullName evidence="1">Sieve element occlusion C-terminal domain-containing protein</fullName>
    </recommendedName>
</protein>
<dbReference type="STRING" id="71139.A0A058ZTF6"/>
<dbReference type="InterPro" id="IPR039299">
    <property type="entry name" value="SEOA"/>
</dbReference>
<dbReference type="Gramene" id="KCW45067">
    <property type="protein sequence ID" value="KCW45067"/>
    <property type="gene ID" value="EUGRSUZ_L01341"/>
</dbReference>
<feature type="domain" description="Sieve element occlusion C-terminal" evidence="1">
    <location>
        <begin position="327"/>
        <end position="485"/>
    </location>
</feature>
<dbReference type="InterPro" id="IPR027944">
    <property type="entry name" value="SEO_C"/>
</dbReference>
<name>A0A058ZTF6_EUCGR</name>
<dbReference type="Proteomes" id="UP000030711">
    <property type="component" value="Unassembled WGS sequence"/>
</dbReference>
<dbReference type="EMBL" id="KK198933">
    <property type="protein sequence ID" value="KCW45067.1"/>
    <property type="molecule type" value="Genomic_DNA"/>
</dbReference>
<dbReference type="PANTHER" id="PTHR33232:SF20">
    <property type="entry name" value="PROTEIN SIEVE ELEMENT OCCLUSION B-LIKE"/>
    <property type="match status" value="1"/>
</dbReference>
<evidence type="ECO:0000259" key="1">
    <source>
        <dbReference type="Pfam" id="PF14577"/>
    </source>
</evidence>
<accession>A0A058ZTF6</accession>
<gene>
    <name evidence="3" type="ORF">EUGRSUZ_L01341</name>
</gene>
<dbReference type="InParanoid" id="A0A058ZTF6"/>
<evidence type="ECO:0000313" key="3">
    <source>
        <dbReference type="EMBL" id="KCW45067.1"/>
    </source>
</evidence>
<dbReference type="Pfam" id="PF14577">
    <property type="entry name" value="SEO_C"/>
    <property type="match status" value="2"/>
</dbReference>
<organism evidence="3">
    <name type="scientific">Eucalyptus grandis</name>
    <name type="common">Flooded gum</name>
    <dbReference type="NCBI Taxonomy" id="71139"/>
    <lineage>
        <taxon>Eukaryota</taxon>
        <taxon>Viridiplantae</taxon>
        <taxon>Streptophyta</taxon>
        <taxon>Embryophyta</taxon>
        <taxon>Tracheophyta</taxon>
        <taxon>Spermatophyta</taxon>
        <taxon>Magnoliopsida</taxon>
        <taxon>eudicotyledons</taxon>
        <taxon>Gunneridae</taxon>
        <taxon>Pentapetalae</taxon>
        <taxon>rosids</taxon>
        <taxon>malvids</taxon>
        <taxon>Myrtales</taxon>
        <taxon>Myrtaceae</taxon>
        <taxon>Myrtoideae</taxon>
        <taxon>Eucalypteae</taxon>
        <taxon>Eucalyptus</taxon>
    </lineage>
</organism>